<evidence type="ECO:0000256" key="2">
    <source>
        <dbReference type="ARBA" id="ARBA00008014"/>
    </source>
</evidence>
<feature type="binding site" evidence="11">
    <location>
        <begin position="253"/>
        <end position="254"/>
    </location>
    <ligand>
        <name>FMN</name>
        <dbReference type="ChEBI" id="CHEBI:58210"/>
    </ligand>
</feature>
<comment type="cofactor">
    <cofactor evidence="11 12">
        <name>FMNH2</name>
        <dbReference type="ChEBI" id="CHEBI:57618"/>
    </cofactor>
    <text evidence="11 12">Reduced FMN (FMNH(2)).</text>
</comment>
<dbReference type="Proteomes" id="UP000308230">
    <property type="component" value="Unassembled WGS sequence"/>
</dbReference>
<dbReference type="Pfam" id="PF01264">
    <property type="entry name" value="Chorismate_synt"/>
    <property type="match status" value="1"/>
</dbReference>
<sequence>MRYLTAGESHGPQLTTIIEGVPAGLELLAEDIDKELARRQKGYGRGRRMQIEKDRVQILSGVRHGKTTGAPVALVVENKDWTHWKNYMGAEPVTEEQEKNMKRTISRPRPGHADLNGAIKYGHRDMRNVLERSSARETTVRVAVGAVAKKILSEFGMEVAGHVRMIGGIESDYEGGLSIKQIQEQTEASQVRCLDKGAEERMMKAIDDAKENGDSIGGIVEVIVEGTPVGLGSHVHYDRKLDSRIAGAIVSINAFKGVEFGIGFKAAEIPGSKVHDEIIWSETEGYSRRTNNLGGFEGGMTTGMPIVVKGVMKPIPTLYKPLQSVDIETKEPFAASIERSDSCAVPAASVVAESVVSWEVACAFLEKFGNDRIEEIKENYERYQEYAKRF</sequence>
<dbReference type="NCBIfam" id="NF003793">
    <property type="entry name" value="PRK05382.1"/>
    <property type="match status" value="1"/>
</dbReference>
<proteinExistence type="inferred from homology"/>
<dbReference type="FunFam" id="3.60.150.10:FF:000002">
    <property type="entry name" value="Chorismate synthase"/>
    <property type="match status" value="1"/>
</dbReference>
<evidence type="ECO:0000256" key="3">
    <source>
        <dbReference type="ARBA" id="ARBA00013036"/>
    </source>
</evidence>
<dbReference type="GO" id="GO:0009073">
    <property type="term" value="P:aromatic amino acid family biosynthetic process"/>
    <property type="evidence" value="ECO:0007669"/>
    <property type="project" value="UniProtKB-KW"/>
</dbReference>
<protein>
    <recommendedName>
        <fullName evidence="3 11">Chorismate synthase</fullName>
        <shortName evidence="11">CS</shortName>
        <ecNumber evidence="3 11">4.2.3.5</ecNumber>
    </recommendedName>
    <alternativeName>
        <fullName evidence="11">5-enolpyruvylshikimate-3-phosphate phospholyase</fullName>
    </alternativeName>
</protein>
<comment type="function">
    <text evidence="11">Catalyzes the anti-1,4-elimination of the C-3 phosphate and the C-6 proR hydrogen from 5-enolpyruvylshikimate-3-phosphate (EPSP) to yield chorismate, which is the branch point compound that serves as the starting substrate for the three terminal pathways of aromatic amino acid biosynthesis. This reaction introduces a second double bond into the aromatic ring system.</text>
</comment>
<dbReference type="UniPathway" id="UPA00053">
    <property type="reaction ID" value="UER00090"/>
</dbReference>
<dbReference type="EC" id="4.2.3.5" evidence="3 11"/>
<evidence type="ECO:0000256" key="8">
    <source>
        <dbReference type="ARBA" id="ARBA00022857"/>
    </source>
</evidence>
<dbReference type="PROSITE" id="PS00789">
    <property type="entry name" value="CHORISMATE_SYNTHASE_3"/>
    <property type="match status" value="1"/>
</dbReference>
<dbReference type="RefSeq" id="WP_138128350.1">
    <property type="nucleotide sequence ID" value="NZ_SWLG01000015.1"/>
</dbReference>
<dbReference type="InterPro" id="IPR035904">
    <property type="entry name" value="Chorismate_synth_AroC_sf"/>
</dbReference>
<evidence type="ECO:0000313" key="14">
    <source>
        <dbReference type="Proteomes" id="UP000308230"/>
    </source>
</evidence>
<keyword evidence="5 11" id="KW-0285">Flavoprotein</keyword>
<evidence type="ECO:0000256" key="10">
    <source>
        <dbReference type="ARBA" id="ARBA00023239"/>
    </source>
</evidence>
<feature type="binding site" evidence="11">
    <location>
        <position position="39"/>
    </location>
    <ligand>
        <name>NADP(+)</name>
        <dbReference type="ChEBI" id="CHEBI:58349"/>
    </ligand>
</feature>
<keyword evidence="7 11" id="KW-0274">FAD</keyword>
<dbReference type="PROSITE" id="PS00787">
    <property type="entry name" value="CHORISMATE_SYNTHASE_1"/>
    <property type="match status" value="1"/>
</dbReference>
<dbReference type="PANTHER" id="PTHR21085">
    <property type="entry name" value="CHORISMATE SYNTHASE"/>
    <property type="match status" value="1"/>
</dbReference>
<dbReference type="PROSITE" id="PS00788">
    <property type="entry name" value="CHORISMATE_SYNTHASE_2"/>
    <property type="match status" value="1"/>
</dbReference>
<keyword evidence="9 11" id="KW-0057">Aromatic amino acid biosynthesis</keyword>
<evidence type="ECO:0000256" key="1">
    <source>
        <dbReference type="ARBA" id="ARBA00005044"/>
    </source>
</evidence>
<keyword evidence="8 11" id="KW-0521">NADP</keyword>
<dbReference type="PANTHER" id="PTHR21085:SF0">
    <property type="entry name" value="CHORISMATE SYNTHASE"/>
    <property type="match status" value="1"/>
</dbReference>
<dbReference type="GO" id="GO:0010181">
    <property type="term" value="F:FMN binding"/>
    <property type="evidence" value="ECO:0007669"/>
    <property type="project" value="TreeGrafter"/>
</dbReference>
<evidence type="ECO:0000256" key="11">
    <source>
        <dbReference type="HAMAP-Rule" id="MF_00300"/>
    </source>
</evidence>
<keyword evidence="4 11" id="KW-0028">Amino-acid biosynthesis</keyword>
<keyword evidence="10 11" id="KW-0456">Lyase</keyword>
<comment type="similarity">
    <text evidence="2 11 12">Belongs to the chorismate synthase family.</text>
</comment>
<dbReference type="GO" id="GO:0004107">
    <property type="term" value="F:chorismate synthase activity"/>
    <property type="evidence" value="ECO:0007669"/>
    <property type="project" value="UniProtKB-UniRule"/>
</dbReference>
<evidence type="ECO:0000256" key="9">
    <source>
        <dbReference type="ARBA" id="ARBA00023141"/>
    </source>
</evidence>
<evidence type="ECO:0000256" key="4">
    <source>
        <dbReference type="ARBA" id="ARBA00022605"/>
    </source>
</evidence>
<dbReference type="PIRSF" id="PIRSF001456">
    <property type="entry name" value="Chorismate_synth"/>
    <property type="match status" value="1"/>
</dbReference>
<gene>
    <name evidence="11 13" type="primary">aroC</name>
    <name evidence="13" type="ORF">FCL54_18135</name>
</gene>
<dbReference type="NCBIfam" id="TIGR00033">
    <property type="entry name" value="aroC"/>
    <property type="match status" value="1"/>
</dbReference>
<dbReference type="GO" id="GO:0008652">
    <property type="term" value="P:amino acid biosynthetic process"/>
    <property type="evidence" value="ECO:0007669"/>
    <property type="project" value="UniProtKB-KW"/>
</dbReference>
<evidence type="ECO:0000256" key="12">
    <source>
        <dbReference type="RuleBase" id="RU000605"/>
    </source>
</evidence>
<feature type="binding site" evidence="11">
    <location>
        <begin position="132"/>
        <end position="134"/>
    </location>
    <ligand>
        <name>FMN</name>
        <dbReference type="ChEBI" id="CHEBI:58210"/>
    </ligand>
</feature>
<dbReference type="GO" id="GO:0009423">
    <property type="term" value="P:chorismate biosynthetic process"/>
    <property type="evidence" value="ECO:0007669"/>
    <property type="project" value="UniProtKB-UniRule"/>
</dbReference>
<dbReference type="Gene3D" id="3.60.150.10">
    <property type="entry name" value="Chorismate synthase AroC"/>
    <property type="match status" value="1"/>
</dbReference>
<dbReference type="EMBL" id="SWLG01000015">
    <property type="protein sequence ID" value="TLS35913.1"/>
    <property type="molecule type" value="Genomic_DNA"/>
</dbReference>
<dbReference type="HAMAP" id="MF_00300">
    <property type="entry name" value="Chorismate_synth"/>
    <property type="match status" value="1"/>
</dbReference>
<evidence type="ECO:0000256" key="5">
    <source>
        <dbReference type="ARBA" id="ARBA00022630"/>
    </source>
</evidence>
<accession>A0A5R9F519</accession>
<comment type="pathway">
    <text evidence="1 11 12">Metabolic intermediate biosynthesis; chorismate biosynthesis; chorismate from D-erythrose 4-phosphate and phosphoenolpyruvate: step 7/7.</text>
</comment>
<organism evidence="13 14">
    <name type="scientific">Exobacillus caeni</name>
    <dbReference type="NCBI Taxonomy" id="2574798"/>
    <lineage>
        <taxon>Bacteria</taxon>
        <taxon>Bacillati</taxon>
        <taxon>Bacillota</taxon>
        <taxon>Bacilli</taxon>
        <taxon>Bacillales</taxon>
        <taxon>Guptibacillaceae</taxon>
        <taxon>Exobacillus</taxon>
    </lineage>
</organism>
<name>A0A5R9F519_9BACL</name>
<evidence type="ECO:0000256" key="7">
    <source>
        <dbReference type="ARBA" id="ARBA00022827"/>
    </source>
</evidence>
<dbReference type="GO" id="GO:0005829">
    <property type="term" value="C:cytosol"/>
    <property type="evidence" value="ECO:0007669"/>
    <property type="project" value="TreeGrafter"/>
</dbReference>
<comment type="caution">
    <text evidence="13">The sequence shown here is derived from an EMBL/GenBank/DDBJ whole genome shotgun (WGS) entry which is preliminary data.</text>
</comment>
<dbReference type="SUPFAM" id="SSF103263">
    <property type="entry name" value="Chorismate synthase, AroC"/>
    <property type="match status" value="1"/>
</dbReference>
<keyword evidence="6 11" id="KW-0288">FMN</keyword>
<dbReference type="InterPro" id="IPR000453">
    <property type="entry name" value="Chorismate_synth"/>
</dbReference>
<reference evidence="13 14" key="1">
    <citation type="submission" date="2019-04" db="EMBL/GenBank/DDBJ databases">
        <title>Bacillus caeni sp. nov., a bacterium isolated from mangrove sediment.</title>
        <authorList>
            <person name="Huang H."/>
            <person name="Mo K."/>
            <person name="Hu Y."/>
        </authorList>
    </citation>
    <scope>NUCLEOTIDE SEQUENCE [LARGE SCALE GENOMIC DNA]</scope>
    <source>
        <strain evidence="13 14">HB172195</strain>
    </source>
</reference>
<dbReference type="InterPro" id="IPR020541">
    <property type="entry name" value="Chorismate_synthase_CS"/>
</dbReference>
<dbReference type="CDD" id="cd07304">
    <property type="entry name" value="Chorismate_synthase"/>
    <property type="match status" value="1"/>
</dbReference>
<evidence type="ECO:0000313" key="13">
    <source>
        <dbReference type="EMBL" id="TLS35913.1"/>
    </source>
</evidence>
<feature type="binding site" evidence="11">
    <location>
        <begin position="313"/>
        <end position="317"/>
    </location>
    <ligand>
        <name>FMN</name>
        <dbReference type="ChEBI" id="CHEBI:58210"/>
    </ligand>
</feature>
<dbReference type="OrthoDB" id="9771806at2"/>
<comment type="catalytic activity">
    <reaction evidence="11 12">
        <text>5-O-(1-carboxyvinyl)-3-phosphoshikimate = chorismate + phosphate</text>
        <dbReference type="Rhea" id="RHEA:21020"/>
        <dbReference type="ChEBI" id="CHEBI:29748"/>
        <dbReference type="ChEBI" id="CHEBI:43474"/>
        <dbReference type="ChEBI" id="CHEBI:57701"/>
        <dbReference type="EC" id="4.2.3.5"/>
    </reaction>
</comment>
<feature type="binding site" evidence="11">
    <location>
        <position position="339"/>
    </location>
    <ligand>
        <name>FMN</name>
        <dbReference type="ChEBI" id="CHEBI:58210"/>
    </ligand>
</feature>
<comment type="subunit">
    <text evidence="11">Homotetramer.</text>
</comment>
<feature type="binding site" evidence="11">
    <location>
        <position position="45"/>
    </location>
    <ligand>
        <name>NADP(+)</name>
        <dbReference type="ChEBI" id="CHEBI:58349"/>
    </ligand>
</feature>
<dbReference type="AlphaFoldDB" id="A0A5R9F519"/>
<evidence type="ECO:0000256" key="6">
    <source>
        <dbReference type="ARBA" id="ARBA00022643"/>
    </source>
</evidence>
<feature type="binding site" evidence="11">
    <location>
        <position position="298"/>
    </location>
    <ligand>
        <name>FMN</name>
        <dbReference type="ChEBI" id="CHEBI:58210"/>
    </ligand>
</feature>
<keyword evidence="14" id="KW-1185">Reference proteome</keyword>